<dbReference type="GO" id="GO:0005615">
    <property type="term" value="C:extracellular space"/>
    <property type="evidence" value="ECO:0007669"/>
    <property type="project" value="TreeGrafter"/>
</dbReference>
<dbReference type="InterPro" id="IPR032942">
    <property type="entry name" value="BPI/LBP/Plunc"/>
</dbReference>
<dbReference type="SUPFAM" id="SSF55394">
    <property type="entry name" value="Bactericidal permeability-increasing protein, BPI"/>
    <property type="match status" value="1"/>
</dbReference>
<name>A0A0R3S751_9BILA</name>
<dbReference type="Pfam" id="PF01273">
    <property type="entry name" value="LBP_BPI_CETP"/>
    <property type="match status" value="1"/>
</dbReference>
<evidence type="ECO:0000313" key="3">
    <source>
        <dbReference type="Proteomes" id="UP000050640"/>
    </source>
</evidence>
<dbReference type="InterPro" id="IPR017942">
    <property type="entry name" value="Lipid-bd_serum_glycop_N"/>
</dbReference>
<keyword evidence="3" id="KW-1185">Reference proteome</keyword>
<dbReference type="InterPro" id="IPR017943">
    <property type="entry name" value="Bactericidal_perm-incr_a/b_dom"/>
</dbReference>
<dbReference type="Gene3D" id="3.15.10.10">
    <property type="entry name" value="Bactericidal permeability-increasing protein, domain 1"/>
    <property type="match status" value="1"/>
</dbReference>
<feature type="signal peptide" evidence="1">
    <location>
        <begin position="1"/>
        <end position="18"/>
    </location>
</feature>
<dbReference type="WBParaSite" id="EEL_0001062301-mRNA-1">
    <property type="protein sequence ID" value="EEL_0001062301-mRNA-1"/>
    <property type="gene ID" value="EEL_0001062301"/>
</dbReference>
<dbReference type="Proteomes" id="UP000050640">
    <property type="component" value="Unplaced"/>
</dbReference>
<evidence type="ECO:0000313" key="4">
    <source>
        <dbReference type="WBParaSite" id="EEL_0001062301-mRNA-1"/>
    </source>
</evidence>
<accession>A0A0R3S751</accession>
<sequence>MRVQFLLIISIFISFSQAETTLRIRLNRKSFAFMASVLEGVMHLSGDLSFKMDGIKAFIRVNLVSRKRRLQIDLKECRLKIGSADLTLYGGIGAWIANHFVSGIKQDIKKSVQKVVCEDLRIGLSSLNENLWSLENEIDLNANTHLSFELLKDAKVTKNFIQFDFSASASFGESKCYLQSKGIDISDNDSNISNHMAVVWVDESAINCYLKTWYDTVDHPLYIKNIPNTKQFYLNCIEANNCTEGELNNLDMDMDNRNELVELIDADIFLIGEPVLRVDNRIYIETKMETILHRSQKDSNKLDSTKFKVDKNGRISRKVKVKQEIYDSYS</sequence>
<evidence type="ECO:0000256" key="1">
    <source>
        <dbReference type="SAM" id="SignalP"/>
    </source>
</evidence>
<dbReference type="GO" id="GO:0008289">
    <property type="term" value="F:lipid binding"/>
    <property type="evidence" value="ECO:0007669"/>
    <property type="project" value="InterPro"/>
</dbReference>
<dbReference type="PANTHER" id="PTHR10504">
    <property type="entry name" value="BACTERICIDAL PERMEABILITY-INCREASING BPI PROTEIN-RELATED"/>
    <property type="match status" value="1"/>
</dbReference>
<dbReference type="STRING" id="1147741.A0A0R3S751"/>
<evidence type="ECO:0000259" key="2">
    <source>
        <dbReference type="Pfam" id="PF01273"/>
    </source>
</evidence>
<proteinExistence type="predicted"/>
<keyword evidence="1" id="KW-0732">Signal</keyword>
<protein>
    <submittedName>
        <fullName evidence="4">BPI1 domain-containing protein</fullName>
    </submittedName>
</protein>
<dbReference type="Gene3D" id="3.15.20.10">
    <property type="entry name" value="Bactericidal permeability-increasing protein, domain 2"/>
    <property type="match status" value="1"/>
</dbReference>
<reference evidence="4" key="1">
    <citation type="submission" date="2017-02" db="UniProtKB">
        <authorList>
            <consortium name="WormBaseParasite"/>
        </authorList>
    </citation>
    <scope>IDENTIFICATION</scope>
</reference>
<organism evidence="3 4">
    <name type="scientific">Elaeophora elaphi</name>
    <dbReference type="NCBI Taxonomy" id="1147741"/>
    <lineage>
        <taxon>Eukaryota</taxon>
        <taxon>Metazoa</taxon>
        <taxon>Ecdysozoa</taxon>
        <taxon>Nematoda</taxon>
        <taxon>Chromadorea</taxon>
        <taxon>Rhabditida</taxon>
        <taxon>Spirurina</taxon>
        <taxon>Spiruromorpha</taxon>
        <taxon>Filarioidea</taxon>
        <taxon>Onchocercidae</taxon>
        <taxon>Elaeophora</taxon>
    </lineage>
</organism>
<dbReference type="PANTHER" id="PTHR10504:SF131">
    <property type="entry name" value="BPI2 DOMAIN-CONTAINING PROTEIN"/>
    <property type="match status" value="1"/>
</dbReference>
<feature type="chain" id="PRO_5006448073" evidence="1">
    <location>
        <begin position="19"/>
        <end position="330"/>
    </location>
</feature>
<feature type="domain" description="Lipid-binding serum glycoprotein N-terminal" evidence="2">
    <location>
        <begin position="44"/>
        <end position="127"/>
    </location>
</feature>
<dbReference type="AlphaFoldDB" id="A0A0R3S751"/>